<feature type="non-terminal residue" evidence="2">
    <location>
        <position position="1"/>
    </location>
</feature>
<evidence type="ECO:0000313" key="3">
    <source>
        <dbReference type="Proteomes" id="UP000815325"/>
    </source>
</evidence>
<protein>
    <submittedName>
        <fullName evidence="2">Uncharacterized protein</fullName>
    </submittedName>
</protein>
<sequence length="384" mass="41354">PLYPPSPPPEPPAPPPAPPCPCDAMPEADENGACGANSTRVFFEPNGGGQPHIRCVPTMKVQSPGIYTFAVCYNYDCLPPSISEQLQEIYVEQLLIPGGPTEPGENGTATAVTLLHEECARPRVTGLTVNDNSQLVPLPTAEGEKGEFLLPARGVAALDVRRSTNEGCDDDQYVAMVVTTKYIQGDQPVVPTSSCPCWTTPVDGECDGIKVPITLETLPNGSNNSISYQQCIDPANFDYFRGRMAFSYCWRYKCLPNEFSSSDFTATVMQLDKFNIKRMPGDVVYNATLKATPGVSISVLGLPKDGQYPVVEFGHNNTQGGVTYKGGDWVTTNITLPPRGLGNLTFVYTVPMGFDDLSAAVTMDIQPNQELPAQPPAPPGTICR</sequence>
<comment type="caution">
    <text evidence="2">The sequence shown here is derived from an EMBL/GenBank/DDBJ whole genome shotgun (WGS) entry which is preliminary data.</text>
</comment>
<gene>
    <name evidence="2" type="ORF">DUNSADRAFT_96</name>
</gene>
<organism evidence="2 3">
    <name type="scientific">Dunaliella salina</name>
    <name type="common">Green alga</name>
    <name type="synonym">Protococcus salinus</name>
    <dbReference type="NCBI Taxonomy" id="3046"/>
    <lineage>
        <taxon>Eukaryota</taxon>
        <taxon>Viridiplantae</taxon>
        <taxon>Chlorophyta</taxon>
        <taxon>core chlorophytes</taxon>
        <taxon>Chlorophyceae</taxon>
        <taxon>CS clade</taxon>
        <taxon>Chlamydomonadales</taxon>
        <taxon>Dunaliellaceae</taxon>
        <taxon>Dunaliella</taxon>
    </lineage>
</organism>
<dbReference type="Proteomes" id="UP000815325">
    <property type="component" value="Unassembled WGS sequence"/>
</dbReference>
<evidence type="ECO:0000313" key="2">
    <source>
        <dbReference type="EMBL" id="KAF5843294.1"/>
    </source>
</evidence>
<reference evidence="2" key="1">
    <citation type="submission" date="2017-08" db="EMBL/GenBank/DDBJ databases">
        <authorList>
            <person name="Polle J.E."/>
            <person name="Barry K."/>
            <person name="Cushman J."/>
            <person name="Schmutz J."/>
            <person name="Tran D."/>
            <person name="Hathwaick L.T."/>
            <person name="Yim W.C."/>
            <person name="Jenkins J."/>
            <person name="Mckie-Krisberg Z.M."/>
            <person name="Prochnik S."/>
            <person name="Lindquist E."/>
            <person name="Dockter R.B."/>
            <person name="Adam C."/>
            <person name="Molina H."/>
            <person name="Bunkerborg J."/>
            <person name="Jin E."/>
            <person name="Buchheim M."/>
            <person name="Magnuson J."/>
        </authorList>
    </citation>
    <scope>NUCLEOTIDE SEQUENCE</scope>
    <source>
        <strain evidence="2">CCAP 19/18</strain>
    </source>
</reference>
<dbReference type="EMBL" id="MU069445">
    <property type="protein sequence ID" value="KAF5843294.1"/>
    <property type="molecule type" value="Genomic_DNA"/>
</dbReference>
<feature type="region of interest" description="Disordered" evidence="1">
    <location>
        <begin position="1"/>
        <end position="24"/>
    </location>
</feature>
<name>A0ABQ7H8X0_DUNSA</name>
<evidence type="ECO:0000256" key="1">
    <source>
        <dbReference type="SAM" id="MobiDB-lite"/>
    </source>
</evidence>
<accession>A0ABQ7H8X0</accession>
<keyword evidence="3" id="KW-1185">Reference proteome</keyword>
<feature type="compositionally biased region" description="Pro residues" evidence="1">
    <location>
        <begin position="1"/>
        <end position="21"/>
    </location>
</feature>
<proteinExistence type="predicted"/>